<organism evidence="3 4">
    <name type="scientific">Hamiltosporidium magnivora</name>
    <dbReference type="NCBI Taxonomy" id="148818"/>
    <lineage>
        <taxon>Eukaryota</taxon>
        <taxon>Fungi</taxon>
        <taxon>Fungi incertae sedis</taxon>
        <taxon>Microsporidia</taxon>
        <taxon>Dubosqiidae</taxon>
        <taxon>Hamiltosporidium</taxon>
    </lineage>
</organism>
<sequence>MTEKKNDNEIKNNIFEKKPEEILTEYKQKESIFVSNESEVQKKEPSAFLESTVNKPSPKNVDTSGFDEIPDCIFQKESRLYKFINNVWSDIGRGHMIITESENKKRILFVREGLKLTFLNFYITYDLKADLKENSVSFIVYEAIENTDEKSETNYSCSIYAIKFKENSSASEFYNLIKFQEEILEKNKE</sequence>
<evidence type="ECO:0000313" key="4">
    <source>
        <dbReference type="Proteomes" id="UP000293045"/>
    </source>
</evidence>
<dbReference type="SMART" id="SM00160">
    <property type="entry name" value="RanBD"/>
    <property type="match status" value="1"/>
</dbReference>
<dbReference type="SUPFAM" id="SSF50729">
    <property type="entry name" value="PH domain-like"/>
    <property type="match status" value="1"/>
</dbReference>
<protein>
    <recommendedName>
        <fullName evidence="2">RanBD1 domain-containing protein</fullName>
    </recommendedName>
</protein>
<comment type="caution">
    <text evidence="3">The sequence shown here is derived from an EMBL/GenBank/DDBJ whole genome shotgun (WGS) entry which is preliminary data.</text>
</comment>
<dbReference type="PROSITE" id="PS50196">
    <property type="entry name" value="RANBD1"/>
    <property type="match status" value="1"/>
</dbReference>
<feature type="region of interest" description="Disordered" evidence="1">
    <location>
        <begin position="42"/>
        <end position="61"/>
    </location>
</feature>
<feature type="compositionally biased region" description="Polar residues" evidence="1">
    <location>
        <begin position="49"/>
        <end position="61"/>
    </location>
</feature>
<feature type="domain" description="RanBD1" evidence="2">
    <location>
        <begin position="48"/>
        <end position="186"/>
    </location>
</feature>
<dbReference type="Proteomes" id="UP000293045">
    <property type="component" value="Unassembled WGS sequence"/>
</dbReference>
<gene>
    <name evidence="3" type="ORF">CWI39_3645p0010</name>
</gene>
<dbReference type="VEuPathDB" id="MicrosporidiaDB:CWI39_3645p0010"/>
<evidence type="ECO:0000256" key="1">
    <source>
        <dbReference type="SAM" id="MobiDB-lite"/>
    </source>
</evidence>
<accession>A0A4Q9KPM2</accession>
<dbReference type="AlphaFoldDB" id="A0A4Q9KPM2"/>
<proteinExistence type="predicted"/>
<dbReference type="EMBL" id="PIXR01003645">
    <property type="protein sequence ID" value="TBT96552.1"/>
    <property type="molecule type" value="Genomic_DNA"/>
</dbReference>
<dbReference type="VEuPathDB" id="MicrosporidiaDB:CWI36_0144p0050"/>
<dbReference type="InterPro" id="IPR000156">
    <property type="entry name" value="Ran_bind_dom"/>
</dbReference>
<evidence type="ECO:0000259" key="2">
    <source>
        <dbReference type="PROSITE" id="PS50196"/>
    </source>
</evidence>
<dbReference type="InterPro" id="IPR011993">
    <property type="entry name" value="PH-like_dom_sf"/>
</dbReference>
<evidence type="ECO:0000313" key="3">
    <source>
        <dbReference type="EMBL" id="TBT96552.1"/>
    </source>
</evidence>
<dbReference type="Pfam" id="PF00638">
    <property type="entry name" value="Ran_BP1"/>
    <property type="match status" value="1"/>
</dbReference>
<reference evidence="3 4" key="1">
    <citation type="submission" date="2017-12" db="EMBL/GenBank/DDBJ databases">
        <authorList>
            <person name="Pombert J.-F."/>
            <person name="Haag K.L."/>
            <person name="Ebert D."/>
        </authorList>
    </citation>
    <scope>NUCLEOTIDE SEQUENCE [LARGE SCALE GENOMIC DNA]</scope>
    <source>
        <strain evidence="3">IL-BN-2</strain>
    </source>
</reference>
<dbReference type="Gene3D" id="2.30.29.30">
    <property type="entry name" value="Pleckstrin-homology domain (PH domain)/Phosphotyrosine-binding domain (PTB)"/>
    <property type="match status" value="1"/>
</dbReference>
<name>A0A4Q9KPM2_9MICR</name>